<feature type="transmembrane region" description="Helical" evidence="7">
    <location>
        <begin position="381"/>
        <end position="406"/>
    </location>
</feature>
<evidence type="ECO:0000256" key="2">
    <source>
        <dbReference type="ARBA" id="ARBA00022475"/>
    </source>
</evidence>
<evidence type="ECO:0000256" key="7">
    <source>
        <dbReference type="SAM" id="Phobius"/>
    </source>
</evidence>
<dbReference type="Proteomes" id="UP000429211">
    <property type="component" value="Unassembled WGS sequence"/>
</dbReference>
<proteinExistence type="inferred from homology"/>
<feature type="transmembrane region" description="Helical" evidence="7">
    <location>
        <begin position="426"/>
        <end position="450"/>
    </location>
</feature>
<feature type="transmembrane region" description="Helical" evidence="7">
    <location>
        <begin position="338"/>
        <end position="360"/>
    </location>
</feature>
<keyword evidence="4 7" id="KW-1133">Transmembrane helix</keyword>
<evidence type="ECO:0000313" key="10">
    <source>
        <dbReference type="EMBL" id="KAB7461434.1"/>
    </source>
</evidence>
<dbReference type="InterPro" id="IPR025857">
    <property type="entry name" value="MacB_PCD"/>
</dbReference>
<evidence type="ECO:0000313" key="11">
    <source>
        <dbReference type="Proteomes" id="UP000429211"/>
    </source>
</evidence>
<dbReference type="AlphaFoldDB" id="A0A7J5THX0"/>
<evidence type="ECO:0000256" key="4">
    <source>
        <dbReference type="ARBA" id="ARBA00022989"/>
    </source>
</evidence>
<evidence type="ECO:0000256" key="3">
    <source>
        <dbReference type="ARBA" id="ARBA00022692"/>
    </source>
</evidence>
<dbReference type="GO" id="GO:0022857">
    <property type="term" value="F:transmembrane transporter activity"/>
    <property type="evidence" value="ECO:0007669"/>
    <property type="project" value="TreeGrafter"/>
</dbReference>
<dbReference type="PANTHER" id="PTHR30572:SF9">
    <property type="entry name" value="ABC TRANSPORTER PERMEASE PROTEIN"/>
    <property type="match status" value="1"/>
</dbReference>
<dbReference type="InterPro" id="IPR050250">
    <property type="entry name" value="Macrolide_Exporter_MacB"/>
</dbReference>
<dbReference type="InterPro" id="IPR003838">
    <property type="entry name" value="ABC3_permease_C"/>
</dbReference>
<gene>
    <name evidence="10" type="ORF">GBB04_04970</name>
</gene>
<comment type="subcellular location">
    <subcellularLocation>
        <location evidence="1">Cell membrane</location>
        <topology evidence="1">Multi-pass membrane protein</topology>
    </subcellularLocation>
</comment>
<feature type="domain" description="ABC3 transporter permease C-terminal" evidence="8">
    <location>
        <begin position="342"/>
        <end position="449"/>
    </location>
</feature>
<evidence type="ECO:0000256" key="6">
    <source>
        <dbReference type="ARBA" id="ARBA00038076"/>
    </source>
</evidence>
<keyword evidence="2" id="KW-1003">Cell membrane</keyword>
<reference evidence="10 11" key="1">
    <citation type="journal article" date="2019" name="Nat. Med.">
        <title>A library of human gut bacterial isolates paired with longitudinal multiomics data enables mechanistic microbiome research.</title>
        <authorList>
            <person name="Poyet M."/>
            <person name="Groussin M."/>
            <person name="Gibbons S.M."/>
            <person name="Avila-Pacheco J."/>
            <person name="Jiang X."/>
            <person name="Kearney S.M."/>
            <person name="Perrotta A.R."/>
            <person name="Berdy B."/>
            <person name="Zhao S."/>
            <person name="Lieberman T.D."/>
            <person name="Swanson P.K."/>
            <person name="Smith M."/>
            <person name="Roesemann S."/>
            <person name="Alexander J.E."/>
            <person name="Rich S.A."/>
            <person name="Livny J."/>
            <person name="Vlamakis H."/>
            <person name="Clish C."/>
            <person name="Bullock K."/>
            <person name="Deik A."/>
            <person name="Scott J."/>
            <person name="Pierce K.A."/>
            <person name="Xavier R.J."/>
            <person name="Alm E.J."/>
        </authorList>
    </citation>
    <scope>NUCLEOTIDE SEQUENCE [LARGE SCALE GENOMIC DNA]</scope>
    <source>
        <strain evidence="10 11">BIOML-A2</strain>
    </source>
</reference>
<name>A0A7J5THX0_9BIFI</name>
<dbReference type="Pfam" id="PF02687">
    <property type="entry name" value="FtsX"/>
    <property type="match status" value="1"/>
</dbReference>
<accession>A0A7J5THX0</accession>
<evidence type="ECO:0000256" key="1">
    <source>
        <dbReference type="ARBA" id="ARBA00004651"/>
    </source>
</evidence>
<evidence type="ECO:0000259" key="8">
    <source>
        <dbReference type="Pfam" id="PF02687"/>
    </source>
</evidence>
<dbReference type="EMBL" id="WDPD01000004">
    <property type="protein sequence ID" value="KAB7461434.1"/>
    <property type="molecule type" value="Genomic_DNA"/>
</dbReference>
<sequence>MRVPANVDVGMPPAQQHRELEKYRMFVLKNAWAALGRCKWRTALIALIALLVSFSAAVDLTVLRSDDTANNETYQSQKASAVIRPNAQTKAKRDGADSSYTDNYLTWAKYSEYATAVQNKSLTFEYTLATSVPVRQSKSLTAISAKTDTSEDKTGGNLTLQAFYTLDAAKLNEYGTYKVTEGKHLSYKTQGDGALISQALAKKNNLKVGDTITVGNPTNASETYTFTVRGIYEYTGEAPSGFGSDAKYAKDNRENVIYTSYLTFAKDGLDTTDATGWAKPDLNIIFTLSNPSDYNTFGKLVKKAKLDTKTYEITSPSLTAYKQSIAKLDSAASTARKALPATLIGGGLVLLALILWAAIAGRRDEIGMAMVTGVSKGRLGWQFMLETFMMTVPAWAIGLIAGALLAKPLGTAWAGGHAVAITSASVWNVIWCGLGACLVLGIIALIRVLCFNLNQLFENRSEVKA</sequence>
<dbReference type="PANTHER" id="PTHR30572">
    <property type="entry name" value="MEMBRANE COMPONENT OF TRANSPORTER-RELATED"/>
    <property type="match status" value="1"/>
</dbReference>
<dbReference type="GO" id="GO:0005886">
    <property type="term" value="C:plasma membrane"/>
    <property type="evidence" value="ECO:0007669"/>
    <property type="project" value="UniProtKB-SubCell"/>
</dbReference>
<organism evidence="10 11">
    <name type="scientific">Bifidobacterium dentium</name>
    <dbReference type="NCBI Taxonomy" id="1689"/>
    <lineage>
        <taxon>Bacteria</taxon>
        <taxon>Bacillati</taxon>
        <taxon>Actinomycetota</taxon>
        <taxon>Actinomycetes</taxon>
        <taxon>Bifidobacteriales</taxon>
        <taxon>Bifidobacteriaceae</taxon>
        <taxon>Bifidobacterium</taxon>
    </lineage>
</organism>
<evidence type="ECO:0000256" key="5">
    <source>
        <dbReference type="ARBA" id="ARBA00023136"/>
    </source>
</evidence>
<feature type="domain" description="MacB-like periplasmic core" evidence="9">
    <location>
        <begin position="45"/>
        <end position="298"/>
    </location>
</feature>
<protein>
    <submittedName>
        <fullName evidence="10">ABC transporter permease</fullName>
    </submittedName>
</protein>
<dbReference type="Pfam" id="PF12704">
    <property type="entry name" value="MacB_PCD"/>
    <property type="match status" value="1"/>
</dbReference>
<keyword evidence="5 7" id="KW-0472">Membrane</keyword>
<keyword evidence="3 7" id="KW-0812">Transmembrane</keyword>
<comment type="similarity">
    <text evidence="6">Belongs to the ABC-4 integral membrane protein family.</text>
</comment>
<evidence type="ECO:0000259" key="9">
    <source>
        <dbReference type="Pfam" id="PF12704"/>
    </source>
</evidence>
<comment type="caution">
    <text evidence="10">The sequence shown here is derived from an EMBL/GenBank/DDBJ whole genome shotgun (WGS) entry which is preliminary data.</text>
</comment>